<evidence type="ECO:0000313" key="2">
    <source>
        <dbReference type="Proteomes" id="UP001558613"/>
    </source>
</evidence>
<sequence length="203" mass="21577">MPFSAVGWQSRSKAQWISIIHPKEAFVDKLSAKISSSREEAHIPISSPLPINSGGSRWRVLSRASLPRRKCGALISANELPIPPSRATSWGQLEACKLGHLKQHVLFPFPSALTPPALPPFFINGNPSPKLNSVIIGDRGTCSPGKEATGHVFPHWTLSHAEVDGEHTAAPLMGVGTGRHGTLPGLNGAPTLDTWDSGAPTLA</sequence>
<keyword evidence="2" id="KW-1185">Reference proteome</keyword>
<accession>A0ABR3LHV6</accession>
<evidence type="ECO:0000313" key="1">
    <source>
        <dbReference type="EMBL" id="KAL1252469.1"/>
    </source>
</evidence>
<reference evidence="1 2" key="1">
    <citation type="submission" date="2023-09" db="EMBL/GenBank/DDBJ databases">
        <authorList>
            <person name="Wang M."/>
        </authorList>
    </citation>
    <scope>NUCLEOTIDE SEQUENCE [LARGE SCALE GENOMIC DNA]</scope>
    <source>
        <strain evidence="1">GT-2023</strain>
        <tissue evidence="1">Liver</tissue>
    </source>
</reference>
<protein>
    <submittedName>
        <fullName evidence="1">Uncharacterized protein</fullName>
    </submittedName>
</protein>
<name>A0ABR3LHV6_9TELE</name>
<dbReference type="EMBL" id="JAYMGO010000021">
    <property type="protein sequence ID" value="KAL1252469.1"/>
    <property type="molecule type" value="Genomic_DNA"/>
</dbReference>
<proteinExistence type="predicted"/>
<dbReference type="Proteomes" id="UP001558613">
    <property type="component" value="Unassembled WGS sequence"/>
</dbReference>
<organism evidence="1 2">
    <name type="scientific">Cirrhinus molitorella</name>
    <name type="common">mud carp</name>
    <dbReference type="NCBI Taxonomy" id="172907"/>
    <lineage>
        <taxon>Eukaryota</taxon>
        <taxon>Metazoa</taxon>
        <taxon>Chordata</taxon>
        <taxon>Craniata</taxon>
        <taxon>Vertebrata</taxon>
        <taxon>Euteleostomi</taxon>
        <taxon>Actinopterygii</taxon>
        <taxon>Neopterygii</taxon>
        <taxon>Teleostei</taxon>
        <taxon>Ostariophysi</taxon>
        <taxon>Cypriniformes</taxon>
        <taxon>Cyprinidae</taxon>
        <taxon>Labeoninae</taxon>
        <taxon>Labeonini</taxon>
        <taxon>Cirrhinus</taxon>
    </lineage>
</organism>
<comment type="caution">
    <text evidence="1">The sequence shown here is derived from an EMBL/GenBank/DDBJ whole genome shotgun (WGS) entry which is preliminary data.</text>
</comment>
<gene>
    <name evidence="1" type="ORF">QQF64_017162</name>
</gene>